<evidence type="ECO:0000313" key="2">
    <source>
        <dbReference type="EMBL" id="TDQ05703.1"/>
    </source>
</evidence>
<gene>
    <name evidence="2" type="ORF">EV186_1011681</name>
</gene>
<organism evidence="2 3">
    <name type="scientific">Labedaea rhizosphaerae</name>
    <dbReference type="NCBI Taxonomy" id="598644"/>
    <lineage>
        <taxon>Bacteria</taxon>
        <taxon>Bacillati</taxon>
        <taxon>Actinomycetota</taxon>
        <taxon>Actinomycetes</taxon>
        <taxon>Pseudonocardiales</taxon>
        <taxon>Pseudonocardiaceae</taxon>
        <taxon>Labedaea</taxon>
    </lineage>
</organism>
<proteinExistence type="predicted"/>
<dbReference type="AlphaFoldDB" id="A0A4R6SQZ7"/>
<dbReference type="EMBL" id="SNXZ01000001">
    <property type="protein sequence ID" value="TDQ05703.1"/>
    <property type="molecule type" value="Genomic_DNA"/>
</dbReference>
<feature type="chain" id="PRO_5020579146" evidence="1">
    <location>
        <begin position="21"/>
        <end position="198"/>
    </location>
</feature>
<dbReference type="Pfam" id="PF12079">
    <property type="entry name" value="DUF3558"/>
    <property type="match status" value="1"/>
</dbReference>
<reference evidence="2 3" key="1">
    <citation type="submission" date="2019-03" db="EMBL/GenBank/DDBJ databases">
        <title>Genomic Encyclopedia of Type Strains, Phase IV (KMG-IV): sequencing the most valuable type-strain genomes for metagenomic binning, comparative biology and taxonomic classification.</title>
        <authorList>
            <person name="Goeker M."/>
        </authorList>
    </citation>
    <scope>NUCLEOTIDE SEQUENCE [LARGE SCALE GENOMIC DNA]</scope>
    <source>
        <strain evidence="2 3">DSM 45361</strain>
    </source>
</reference>
<keyword evidence="3" id="KW-1185">Reference proteome</keyword>
<name>A0A4R6SQZ7_LABRH</name>
<accession>A0A4R6SQZ7</accession>
<keyword evidence="1" id="KW-0732">Signal</keyword>
<dbReference type="RefSeq" id="WP_133848404.1">
    <property type="nucleotide sequence ID" value="NZ_SNXZ01000001.1"/>
</dbReference>
<dbReference type="Proteomes" id="UP000295444">
    <property type="component" value="Unassembled WGS sequence"/>
</dbReference>
<comment type="caution">
    <text evidence="2">The sequence shown here is derived from an EMBL/GenBank/DDBJ whole genome shotgun (WGS) entry which is preliminary data.</text>
</comment>
<feature type="signal peptide" evidence="1">
    <location>
        <begin position="1"/>
        <end position="20"/>
    </location>
</feature>
<evidence type="ECO:0000256" key="1">
    <source>
        <dbReference type="SAM" id="SignalP"/>
    </source>
</evidence>
<dbReference type="InterPro" id="IPR024520">
    <property type="entry name" value="DUF3558"/>
</dbReference>
<sequence length="198" mass="20916">MSATRVAGLLVVAFGVAACATPEATPSAPATATTTAAARTLDASAYNDNDKICDLLPGADAGRLGYVDWGIWQPEGVRKYDSSDYPATISCRRDGRPVPNDRDTWGFGVATYLYLSTDVTAAGYQSDQDYVAVDTIKVRGQTGIVRRIADRPQVKYCEVDVELDKSSGFVVEVDGLGPAKACASAKAVAEAVVNNLSR</sequence>
<dbReference type="PROSITE" id="PS51257">
    <property type="entry name" value="PROKAR_LIPOPROTEIN"/>
    <property type="match status" value="1"/>
</dbReference>
<evidence type="ECO:0000313" key="3">
    <source>
        <dbReference type="Proteomes" id="UP000295444"/>
    </source>
</evidence>
<protein>
    <submittedName>
        <fullName evidence="2">Uncharacterized protein DUF3558</fullName>
    </submittedName>
</protein>